<dbReference type="RefSeq" id="WP_071506483.1">
    <property type="nucleotide sequence ID" value="NZ_MORL01000033.1"/>
</dbReference>
<dbReference type="InterPro" id="IPR032508">
    <property type="entry name" value="FecR_C"/>
</dbReference>
<dbReference type="Gene3D" id="2.60.120.1440">
    <property type="match status" value="1"/>
</dbReference>
<dbReference type="Pfam" id="PF16344">
    <property type="entry name" value="FecR_C"/>
    <property type="match status" value="1"/>
</dbReference>
<dbReference type="Gene3D" id="3.55.50.30">
    <property type="match status" value="1"/>
</dbReference>
<dbReference type="InterPro" id="IPR012373">
    <property type="entry name" value="Ferrdict_sens_TM"/>
</dbReference>
<evidence type="ECO:0000259" key="2">
    <source>
        <dbReference type="Pfam" id="PF04773"/>
    </source>
</evidence>
<sequence>MDYQRYTVQDYLQDDYFLQWVLNPTEASDRYWQRIRQNFPEQDETMAEAIVIIQQLHEAENTSVKPETLEELWEQIAAQTAPEPEEKAPRWYIPIGVLTVLLVVFAVWGVRNELLPFHSGTKEWVSRQNTTDKPVWVHLPDSSWVSLLPGSRLEYAIDPEWPVREVTLHGQAFFDVKRNPNWPFRILTGKTRTHVLGTSFWIKERTDQKSVEVDVVSGKVSVTKTTKPVLSLKEPAKDEVIILPNQRVLYDEQGNDLTVSLVERPQLVQAGVGKEQLQFRDMPVSIIASHLSQLYGIPITIGNQKLGRCMFTGDVNGMALYDILNLICRSINASYRIQETQILIRGNGCQ</sequence>
<dbReference type="PIRSF" id="PIRSF018266">
    <property type="entry name" value="FecR"/>
    <property type="match status" value="1"/>
</dbReference>
<accession>A0A1S2VC83</accession>
<keyword evidence="1" id="KW-0812">Transmembrane</keyword>
<comment type="caution">
    <text evidence="4">The sequence shown here is derived from an EMBL/GenBank/DDBJ whole genome shotgun (WGS) entry which is preliminary data.</text>
</comment>
<evidence type="ECO:0000313" key="5">
    <source>
        <dbReference type="Proteomes" id="UP000181790"/>
    </source>
</evidence>
<name>A0A1S2VC83_9BACT</name>
<keyword evidence="5" id="KW-1185">Reference proteome</keyword>
<dbReference type="PANTHER" id="PTHR30273:SF2">
    <property type="entry name" value="PROTEIN FECR"/>
    <property type="match status" value="1"/>
</dbReference>
<protein>
    <recommendedName>
        <fullName evidence="6">FecR protein domain-containing protein</fullName>
    </recommendedName>
</protein>
<feature type="transmembrane region" description="Helical" evidence="1">
    <location>
        <begin position="91"/>
        <end position="110"/>
    </location>
</feature>
<dbReference type="PANTHER" id="PTHR30273">
    <property type="entry name" value="PERIPLASMIC SIGNAL SENSOR AND SIGMA FACTOR ACTIVATOR FECR-RELATED"/>
    <property type="match status" value="1"/>
</dbReference>
<dbReference type="GO" id="GO:0016989">
    <property type="term" value="F:sigma factor antagonist activity"/>
    <property type="evidence" value="ECO:0007669"/>
    <property type="project" value="TreeGrafter"/>
</dbReference>
<feature type="domain" description="FecR protein" evidence="2">
    <location>
        <begin position="136"/>
        <end position="220"/>
    </location>
</feature>
<evidence type="ECO:0000313" key="4">
    <source>
        <dbReference type="EMBL" id="OIN55836.1"/>
    </source>
</evidence>
<dbReference type="Proteomes" id="UP000181790">
    <property type="component" value="Unassembled WGS sequence"/>
</dbReference>
<dbReference type="Pfam" id="PF04773">
    <property type="entry name" value="FecR"/>
    <property type="match status" value="1"/>
</dbReference>
<reference evidence="4 5" key="1">
    <citation type="submission" date="2016-10" db="EMBL/GenBank/DDBJ databases">
        <title>Arsenicibacter rosenii gen. nov., sp. nov., an efficient arsenic-methylating bacterium isolated from an arsenic-contaminated paddy soil.</title>
        <authorList>
            <person name="Huang K."/>
        </authorList>
    </citation>
    <scope>NUCLEOTIDE SEQUENCE [LARGE SCALE GENOMIC DNA]</scope>
    <source>
        <strain evidence="4 5">SM-1</strain>
    </source>
</reference>
<dbReference type="EMBL" id="MORL01000033">
    <property type="protein sequence ID" value="OIN55836.1"/>
    <property type="molecule type" value="Genomic_DNA"/>
</dbReference>
<evidence type="ECO:0000256" key="1">
    <source>
        <dbReference type="SAM" id="Phobius"/>
    </source>
</evidence>
<dbReference type="OrthoDB" id="645173at2"/>
<dbReference type="InterPro" id="IPR006860">
    <property type="entry name" value="FecR"/>
</dbReference>
<keyword evidence="1" id="KW-1133">Transmembrane helix</keyword>
<keyword evidence="1" id="KW-0472">Membrane</keyword>
<evidence type="ECO:0000259" key="3">
    <source>
        <dbReference type="Pfam" id="PF16344"/>
    </source>
</evidence>
<dbReference type="AlphaFoldDB" id="A0A1S2VC83"/>
<feature type="domain" description="Protein FecR C-terminal" evidence="3">
    <location>
        <begin position="277"/>
        <end position="344"/>
    </location>
</feature>
<proteinExistence type="predicted"/>
<gene>
    <name evidence="4" type="ORF">BLX24_27660</name>
</gene>
<organism evidence="4 5">
    <name type="scientific">Arsenicibacter rosenii</name>
    <dbReference type="NCBI Taxonomy" id="1750698"/>
    <lineage>
        <taxon>Bacteria</taxon>
        <taxon>Pseudomonadati</taxon>
        <taxon>Bacteroidota</taxon>
        <taxon>Cytophagia</taxon>
        <taxon>Cytophagales</taxon>
        <taxon>Spirosomataceae</taxon>
        <taxon>Arsenicibacter</taxon>
    </lineage>
</organism>
<evidence type="ECO:0008006" key="6">
    <source>
        <dbReference type="Google" id="ProtNLM"/>
    </source>
</evidence>